<dbReference type="PROSITE" id="PS50878">
    <property type="entry name" value="RT_POL"/>
    <property type="match status" value="1"/>
</dbReference>
<feature type="domain" description="Reverse transcriptase" evidence="1">
    <location>
        <begin position="1"/>
        <end position="121"/>
    </location>
</feature>
<accession>A0A2I0U012</accession>
<proteinExistence type="predicted"/>
<dbReference type="AlphaFoldDB" id="A0A2I0U012"/>
<organism evidence="2 3">
    <name type="scientific">Limosa lapponica baueri</name>
    <dbReference type="NCBI Taxonomy" id="1758121"/>
    <lineage>
        <taxon>Eukaryota</taxon>
        <taxon>Metazoa</taxon>
        <taxon>Chordata</taxon>
        <taxon>Craniata</taxon>
        <taxon>Vertebrata</taxon>
        <taxon>Euteleostomi</taxon>
        <taxon>Archelosauria</taxon>
        <taxon>Archosauria</taxon>
        <taxon>Dinosauria</taxon>
        <taxon>Saurischia</taxon>
        <taxon>Theropoda</taxon>
        <taxon>Coelurosauria</taxon>
        <taxon>Aves</taxon>
        <taxon>Neognathae</taxon>
        <taxon>Neoaves</taxon>
        <taxon>Charadriiformes</taxon>
        <taxon>Scolopacidae</taxon>
        <taxon>Limosa</taxon>
    </lineage>
</organism>
<reference evidence="3" key="2">
    <citation type="submission" date="2017-12" db="EMBL/GenBank/DDBJ databases">
        <title>Genome sequence of the Bar-tailed Godwit (Limosa lapponica baueri).</title>
        <authorList>
            <person name="Lima N.C.B."/>
            <person name="Parody-Merino A.M."/>
            <person name="Battley P.F."/>
            <person name="Fidler A.E."/>
            <person name="Prosdocimi F."/>
        </authorList>
    </citation>
    <scope>NUCLEOTIDE SEQUENCE [LARGE SCALE GENOMIC DNA]</scope>
</reference>
<evidence type="ECO:0000313" key="2">
    <source>
        <dbReference type="EMBL" id="PKU39437.1"/>
    </source>
</evidence>
<dbReference type="InterPro" id="IPR000477">
    <property type="entry name" value="RT_dom"/>
</dbReference>
<reference evidence="3" key="1">
    <citation type="submission" date="2017-11" db="EMBL/GenBank/DDBJ databases">
        <authorList>
            <person name="Lima N.C."/>
            <person name="Parody-Merino A.M."/>
            <person name="Battley P.F."/>
            <person name="Fidler A.E."/>
            <person name="Prosdocimi F."/>
        </authorList>
    </citation>
    <scope>NUCLEOTIDE SEQUENCE [LARGE SCALE GENOMIC DNA]</scope>
</reference>
<evidence type="ECO:0000259" key="1">
    <source>
        <dbReference type="PROSITE" id="PS50878"/>
    </source>
</evidence>
<dbReference type="EMBL" id="KZ506485">
    <property type="protein sequence ID" value="PKU39437.1"/>
    <property type="molecule type" value="Genomic_DNA"/>
</dbReference>
<dbReference type="PANTHER" id="PTHR33332">
    <property type="entry name" value="REVERSE TRANSCRIPTASE DOMAIN-CONTAINING PROTEIN"/>
    <property type="match status" value="1"/>
</dbReference>
<name>A0A2I0U012_LIMLA</name>
<sequence length="578" mass="66036">MINGAGSSWRPVTSGVPQGSILGPVLFNIFISGLDEGTECFLSKFADDTKLGGVADTPEGRVAIQCDLDRLESWARKNLMRFNREKCKVLHLGKKNVRHQYRLGVDLLEPSSEEKDLGVLVDSKMTMSKQCALVARKANGILGCIGKSVASRSREVILPLYSALVRPQLEYCIQFWAPQFKRDRELLERVQRRATKMIQGLEHLPYEERLRELGLFSLEKRRLRGDFVNAYKYLKGYGWLPEHIVNSYWAYHQHKSPDPFLQICTPVSYHLVDTYIQEYTIPGSKCTLHIQLFIHQYPQAALNPFILQFVLILEIALTQMQNLTLDIIELHEVHSSGFSSHSSGLSRLESGACQACEEGFKLELLGDRNLNPSYSYQYDANTSNRCPDPGGRLEVNRRALGPQRKGIPATPARTVVVNRTQEVIIPLYSALVRPHLEYCVQFWAPYHKKDIEVLEQVQRRATKLVRGLESKSYEERLRELGLFSLEKRKLRGDLVALYNYLKGGCGEVGVRLFSQVIGDRTRGNGLKLHQGRFRLDTRKNFYTERVIKHWNGLPIEVVEAPSLEVFKRRVDIVFSDMV</sequence>
<gene>
    <name evidence="2" type="ORF">llap_10260</name>
</gene>
<keyword evidence="3" id="KW-1185">Reference proteome</keyword>
<dbReference type="Pfam" id="PF00078">
    <property type="entry name" value="RVT_1"/>
    <property type="match status" value="1"/>
</dbReference>
<evidence type="ECO:0000313" key="3">
    <source>
        <dbReference type="Proteomes" id="UP000233556"/>
    </source>
</evidence>
<dbReference type="OrthoDB" id="276744at2759"/>
<dbReference type="Proteomes" id="UP000233556">
    <property type="component" value="Unassembled WGS sequence"/>
</dbReference>
<protein>
    <recommendedName>
        <fullName evidence="1">Reverse transcriptase domain-containing protein</fullName>
    </recommendedName>
</protein>